<dbReference type="EMBL" id="KN584294">
    <property type="protein sequence ID" value="KHJ81900.1"/>
    <property type="molecule type" value="Genomic_DNA"/>
</dbReference>
<evidence type="ECO:0000256" key="1">
    <source>
        <dbReference type="SAM" id="Phobius"/>
    </source>
</evidence>
<keyword evidence="1" id="KW-1133">Transmembrane helix</keyword>
<keyword evidence="1" id="KW-0812">Transmembrane</keyword>
<accession>A0A0B1SFA1</accession>
<keyword evidence="3" id="KW-1185">Reference proteome</keyword>
<organism evidence="2 3">
    <name type="scientific">Oesophagostomum dentatum</name>
    <name type="common">Nodular worm</name>
    <dbReference type="NCBI Taxonomy" id="61180"/>
    <lineage>
        <taxon>Eukaryota</taxon>
        <taxon>Metazoa</taxon>
        <taxon>Ecdysozoa</taxon>
        <taxon>Nematoda</taxon>
        <taxon>Chromadorea</taxon>
        <taxon>Rhabditida</taxon>
        <taxon>Rhabditina</taxon>
        <taxon>Rhabditomorpha</taxon>
        <taxon>Strongyloidea</taxon>
        <taxon>Strongylidae</taxon>
        <taxon>Oesophagostomum</taxon>
    </lineage>
</organism>
<dbReference type="OrthoDB" id="60858at2759"/>
<reference evidence="2 3" key="1">
    <citation type="submission" date="2014-03" db="EMBL/GenBank/DDBJ databases">
        <title>Draft genome of the hookworm Oesophagostomum dentatum.</title>
        <authorList>
            <person name="Mitreva M."/>
        </authorList>
    </citation>
    <scope>NUCLEOTIDE SEQUENCE [LARGE SCALE GENOMIC DNA]</scope>
    <source>
        <strain evidence="2 3">OD-Hann</strain>
    </source>
</reference>
<proteinExistence type="predicted"/>
<evidence type="ECO:0000313" key="3">
    <source>
        <dbReference type="Proteomes" id="UP000053660"/>
    </source>
</evidence>
<gene>
    <name evidence="2" type="ORF">OESDEN_18411</name>
</gene>
<feature type="transmembrane region" description="Helical" evidence="1">
    <location>
        <begin position="20"/>
        <end position="42"/>
    </location>
</feature>
<name>A0A0B1SFA1_OESDE</name>
<sequence length="58" mass="6720">MPPPGNKPYFTADSSHLDIFLIFWIPNGFWVLVPFIVMISLWNKLALPVEQYKPIDMA</sequence>
<dbReference type="Proteomes" id="UP000053660">
    <property type="component" value="Unassembled WGS sequence"/>
</dbReference>
<keyword evidence="1" id="KW-0472">Membrane</keyword>
<evidence type="ECO:0000313" key="2">
    <source>
        <dbReference type="EMBL" id="KHJ81900.1"/>
    </source>
</evidence>
<dbReference type="AlphaFoldDB" id="A0A0B1SFA1"/>
<protein>
    <submittedName>
        <fullName evidence="2">Uncharacterized protein</fullName>
    </submittedName>
</protein>